<dbReference type="InterPro" id="IPR047271">
    <property type="entry name" value="Ephexin-like"/>
</dbReference>
<feature type="compositionally biased region" description="Acidic residues" evidence="1">
    <location>
        <begin position="709"/>
        <end position="728"/>
    </location>
</feature>
<name>A0A482XQZ6_LAOST</name>
<dbReference type="PANTHER" id="PTHR12845:SF5">
    <property type="entry name" value="EPHEXIN, ISOFORM D"/>
    <property type="match status" value="1"/>
</dbReference>
<dbReference type="GO" id="GO:0005085">
    <property type="term" value="F:guanyl-nucleotide exchange factor activity"/>
    <property type="evidence" value="ECO:0007669"/>
    <property type="project" value="InterPro"/>
</dbReference>
<comment type="caution">
    <text evidence="3">The sequence shown here is derived from an EMBL/GenBank/DDBJ whole genome shotgun (WGS) entry which is preliminary data.</text>
</comment>
<sequence length="1051" mass="120744">MFLRKLKEVLIVWAVKRILSGCNQEGCNKQWMLQLLPNTNNLEIELTKIGGKGFLAMIEKDADKIKERRRQSTSRKWNKLLHRCEQASNASNNRIPNIETKWHIDMGDSVDDCPSNNTEHELMELKQAIIENEQSYIQELDVLHIQAKEVLRWHHAIPRFNRQCITKNLQKLKANASTIEEKVISVSHNDLQSLLEAMDDTFNDKFVSYLIIYCENIGELRALFKQKMRKDFQFCRLLFSSYFQIERSLLPIHRVSKLHSFLTEILDVLGHNSYQSNSTLYNQATLLEAKLSEIVTKCHEVTHSILGTNYMNNILQALFPFDLKLQESFQSPKVDRKHLKDGCHTVFKEQGMQSHLANDLKVFTDEVLNTPSHKTDVHNTGSSILQDQCDNLEIHPRLNPATSTESIFNDSESSGILKAIEQSALKLQLKPEDDEEDGIEEKEEAGIIARLQRRRRTISEREARCVQRFAEILREEEEESRHSDQTSKKCRQRIADILQVKGTELRTSDPSAESPKSDDLVDDLEATNHSDHECQCGVPESAQKFGANGECSHGMIVWDGSRKSSNADVGKSTEISKCNVSGTTQNRGSSLYYSWNIHETVEAQNLPQNGETSSGIGAYVTSALTQTLETNPWKQCWEDTDCFSRYSTPRPYLSRTDSLNRIVEVIEMSEFPVSTTIESTDDETSHPIGDELLRLMEASFGFKQRSEEKEGEEEEEEEEEEEKEDYETDAPTTTLSDEGHRVGDSSIFYDLPFDSAKKDSKRESWKSEETVVIDEETNAKGGKRMKRVSEVLQRTLWEETERVIQENVLGNMTKADIAQQESKFEILTSELSYLNSLNILVTVFMNSKELSSILSKSDQESLFKHIIKVKKASELFLYDLAGQWEEDIFLSGIYCEIEKHSRTSLKVYVDYCSNQVNLHRTLQRLLLEDEKFVELTNFLQRSSECFGNSLNSFLMLPMQRVTRLPLLLETIERRLPADSDEKKECQLTLDSLHKLVHECNEAVRDAEDESCIEEKYGHKKKLSLNSLEPLTPKPSHRKWSLFNIREIKLNG</sequence>
<organism evidence="3 4">
    <name type="scientific">Laodelphax striatellus</name>
    <name type="common">Small brown planthopper</name>
    <name type="synonym">Delphax striatella</name>
    <dbReference type="NCBI Taxonomy" id="195883"/>
    <lineage>
        <taxon>Eukaryota</taxon>
        <taxon>Metazoa</taxon>
        <taxon>Ecdysozoa</taxon>
        <taxon>Arthropoda</taxon>
        <taxon>Hexapoda</taxon>
        <taxon>Insecta</taxon>
        <taxon>Pterygota</taxon>
        <taxon>Neoptera</taxon>
        <taxon>Paraneoptera</taxon>
        <taxon>Hemiptera</taxon>
        <taxon>Auchenorrhyncha</taxon>
        <taxon>Fulgoroidea</taxon>
        <taxon>Delphacidae</taxon>
        <taxon>Criomorphinae</taxon>
        <taxon>Laodelphax</taxon>
    </lineage>
</organism>
<dbReference type="PROSITE" id="PS50010">
    <property type="entry name" value="DH_2"/>
    <property type="match status" value="1"/>
</dbReference>
<dbReference type="SUPFAM" id="SSF48065">
    <property type="entry name" value="DBL homology domain (DH-domain)"/>
    <property type="match status" value="2"/>
</dbReference>
<proteinExistence type="predicted"/>
<reference evidence="3 4" key="1">
    <citation type="journal article" date="2017" name="Gigascience">
        <title>Genome sequence of the small brown planthopper, Laodelphax striatellus.</title>
        <authorList>
            <person name="Zhu J."/>
            <person name="Jiang F."/>
            <person name="Wang X."/>
            <person name="Yang P."/>
            <person name="Bao Y."/>
            <person name="Zhao W."/>
            <person name="Wang W."/>
            <person name="Lu H."/>
            <person name="Wang Q."/>
            <person name="Cui N."/>
            <person name="Li J."/>
            <person name="Chen X."/>
            <person name="Luo L."/>
            <person name="Yu J."/>
            <person name="Kang L."/>
            <person name="Cui F."/>
        </authorList>
    </citation>
    <scope>NUCLEOTIDE SEQUENCE [LARGE SCALE GENOMIC DNA]</scope>
    <source>
        <strain evidence="3">Lst14</strain>
    </source>
</reference>
<dbReference type="Proteomes" id="UP000291343">
    <property type="component" value="Unassembled WGS sequence"/>
</dbReference>
<dbReference type="CDD" id="cd00160">
    <property type="entry name" value="RhoGEF"/>
    <property type="match status" value="1"/>
</dbReference>
<protein>
    <recommendedName>
        <fullName evidence="2">DH domain-containing protein</fullName>
    </recommendedName>
</protein>
<dbReference type="Pfam" id="PF00621">
    <property type="entry name" value="RhoGEF"/>
    <property type="match status" value="1"/>
</dbReference>
<feature type="region of interest" description="Disordered" evidence="1">
    <location>
        <begin position="702"/>
        <end position="741"/>
    </location>
</feature>
<keyword evidence="4" id="KW-1185">Reference proteome</keyword>
<evidence type="ECO:0000313" key="4">
    <source>
        <dbReference type="Proteomes" id="UP000291343"/>
    </source>
</evidence>
<gene>
    <name evidence="3" type="ORF">LSTR_LSTR008555</name>
</gene>
<accession>A0A482XQZ6</accession>
<dbReference type="EMBL" id="QKKF02001725">
    <property type="protein sequence ID" value="RZF48595.1"/>
    <property type="molecule type" value="Genomic_DNA"/>
</dbReference>
<feature type="region of interest" description="Disordered" evidence="1">
    <location>
        <begin position="501"/>
        <end position="522"/>
    </location>
</feature>
<dbReference type="SMR" id="A0A482XQZ6"/>
<dbReference type="Gene3D" id="1.20.900.10">
    <property type="entry name" value="Dbl homology (DH) domain"/>
    <property type="match status" value="1"/>
</dbReference>
<dbReference type="OrthoDB" id="27593at2759"/>
<dbReference type="InParanoid" id="A0A482XQZ6"/>
<dbReference type="InterPro" id="IPR035899">
    <property type="entry name" value="DBL_dom_sf"/>
</dbReference>
<dbReference type="PANTHER" id="PTHR12845">
    <property type="entry name" value="GUANINE NUCLEOTIDE EXCHANGE FACTOR"/>
    <property type="match status" value="1"/>
</dbReference>
<evidence type="ECO:0000259" key="2">
    <source>
        <dbReference type="PROSITE" id="PS50010"/>
    </source>
</evidence>
<dbReference type="AlphaFoldDB" id="A0A482XQZ6"/>
<dbReference type="InterPro" id="IPR000219">
    <property type="entry name" value="DH_dom"/>
</dbReference>
<evidence type="ECO:0000313" key="3">
    <source>
        <dbReference type="EMBL" id="RZF48595.1"/>
    </source>
</evidence>
<dbReference type="STRING" id="195883.A0A482XQZ6"/>
<dbReference type="SMART" id="SM00325">
    <property type="entry name" value="RhoGEF"/>
    <property type="match status" value="1"/>
</dbReference>
<evidence type="ECO:0000256" key="1">
    <source>
        <dbReference type="SAM" id="MobiDB-lite"/>
    </source>
</evidence>
<feature type="domain" description="DH" evidence="2">
    <location>
        <begin position="818"/>
        <end position="1002"/>
    </location>
</feature>